<evidence type="ECO:0000313" key="3">
    <source>
        <dbReference type="Proteomes" id="UP000610303"/>
    </source>
</evidence>
<dbReference type="AlphaFoldDB" id="A0A918CCX3"/>
<accession>A0A918CCX3</accession>
<dbReference type="EMBL" id="BMRJ01000001">
    <property type="protein sequence ID" value="GGR16666.1"/>
    <property type="molecule type" value="Genomic_DNA"/>
</dbReference>
<proteinExistence type="predicted"/>
<keyword evidence="3" id="KW-1185">Reference proteome</keyword>
<dbReference type="Proteomes" id="UP000610303">
    <property type="component" value="Unassembled WGS sequence"/>
</dbReference>
<gene>
    <name evidence="2" type="ORF">GCM10010196_06760</name>
</gene>
<dbReference type="RefSeq" id="WP_189083875.1">
    <property type="nucleotide sequence ID" value="NZ_BMRJ01000001.1"/>
</dbReference>
<sequence>MAKTGRTKPNELTSSWPDVPSDDPMGEMARRFAVNLRAAMGDRGVREVARTAGINHATLLSLLAGRTWADFLTMARLETALDARLWPGRVVVHGDPDGEHDVDYLLPDDLS</sequence>
<dbReference type="InterPro" id="IPR010982">
    <property type="entry name" value="Lambda_DNA-bd_dom_sf"/>
</dbReference>
<name>A0A918CCX3_AGRME</name>
<dbReference type="GO" id="GO:0003677">
    <property type="term" value="F:DNA binding"/>
    <property type="evidence" value="ECO:0007669"/>
    <property type="project" value="InterPro"/>
</dbReference>
<evidence type="ECO:0000256" key="1">
    <source>
        <dbReference type="SAM" id="MobiDB-lite"/>
    </source>
</evidence>
<organism evidence="2 3">
    <name type="scientific">Agromyces mediolanus</name>
    <name type="common">Corynebacterium mediolanum</name>
    <dbReference type="NCBI Taxonomy" id="41986"/>
    <lineage>
        <taxon>Bacteria</taxon>
        <taxon>Bacillati</taxon>
        <taxon>Actinomycetota</taxon>
        <taxon>Actinomycetes</taxon>
        <taxon>Micrococcales</taxon>
        <taxon>Microbacteriaceae</taxon>
        <taxon>Agromyces</taxon>
    </lineage>
</organism>
<dbReference type="SUPFAM" id="SSF47413">
    <property type="entry name" value="lambda repressor-like DNA-binding domains"/>
    <property type="match status" value="1"/>
</dbReference>
<comment type="caution">
    <text evidence="2">The sequence shown here is derived from an EMBL/GenBank/DDBJ whole genome shotgun (WGS) entry which is preliminary data.</text>
</comment>
<protein>
    <submittedName>
        <fullName evidence="2">Uncharacterized protein</fullName>
    </submittedName>
</protein>
<evidence type="ECO:0000313" key="2">
    <source>
        <dbReference type="EMBL" id="GGR16666.1"/>
    </source>
</evidence>
<feature type="region of interest" description="Disordered" evidence="1">
    <location>
        <begin position="1"/>
        <end position="24"/>
    </location>
</feature>
<dbReference type="Gene3D" id="1.10.260.40">
    <property type="entry name" value="lambda repressor-like DNA-binding domains"/>
    <property type="match status" value="1"/>
</dbReference>
<reference evidence="2" key="2">
    <citation type="submission" date="2020-09" db="EMBL/GenBank/DDBJ databases">
        <authorList>
            <person name="Sun Q."/>
            <person name="Ohkuma M."/>
        </authorList>
    </citation>
    <scope>NUCLEOTIDE SEQUENCE</scope>
    <source>
        <strain evidence="2">JCM 3346</strain>
    </source>
</reference>
<reference evidence="2" key="1">
    <citation type="journal article" date="2014" name="Int. J. Syst. Evol. Microbiol.">
        <title>Complete genome sequence of Corynebacterium casei LMG S-19264T (=DSM 44701T), isolated from a smear-ripened cheese.</title>
        <authorList>
            <consortium name="US DOE Joint Genome Institute (JGI-PGF)"/>
            <person name="Walter F."/>
            <person name="Albersmeier A."/>
            <person name="Kalinowski J."/>
            <person name="Ruckert C."/>
        </authorList>
    </citation>
    <scope>NUCLEOTIDE SEQUENCE</scope>
    <source>
        <strain evidence="2">JCM 3346</strain>
    </source>
</reference>